<dbReference type="Pfam" id="PF02113">
    <property type="entry name" value="Peptidase_S13"/>
    <property type="match status" value="1"/>
</dbReference>
<dbReference type="OrthoDB" id="9802627at2"/>
<reference evidence="3 4" key="1">
    <citation type="journal article" date="2014" name="Genome Announc.">
        <title>Draft Genome Sequences of Three Alkaliphilic Bacillus Strains, Bacillus wakoensis JCM 9140T, Bacillus akibai JCM 9157T, and Bacillus hemicellulosilyticus JCM 9152T.</title>
        <authorList>
            <person name="Yuki M."/>
            <person name="Oshima K."/>
            <person name="Suda W."/>
            <person name="Oshida Y."/>
            <person name="Kitamura K."/>
            <person name="Iida T."/>
            <person name="Hattori M."/>
            <person name="Ohkuma M."/>
        </authorList>
    </citation>
    <scope>NUCLEOTIDE SEQUENCE [LARGE SCALE GENOMIC DNA]</scope>
    <source>
        <strain evidence="3 4">JCM 9157</strain>
    </source>
</reference>
<keyword evidence="3" id="KW-0121">Carboxypeptidase</keyword>
<evidence type="ECO:0000313" key="4">
    <source>
        <dbReference type="Proteomes" id="UP000018896"/>
    </source>
</evidence>
<dbReference type="NCBIfam" id="TIGR00666">
    <property type="entry name" value="PBP4"/>
    <property type="match status" value="1"/>
</dbReference>
<dbReference type="GO" id="GO:0006508">
    <property type="term" value="P:proteolysis"/>
    <property type="evidence" value="ECO:0007669"/>
    <property type="project" value="InterPro"/>
</dbReference>
<dbReference type="InterPro" id="IPR000667">
    <property type="entry name" value="Peptidase_S13"/>
</dbReference>
<organism evidence="3 4">
    <name type="scientific">Halalkalibacter akibai (strain ATCC 43226 / DSM 21942 / CIP 109018 / JCM 9157 / 1139)</name>
    <name type="common">Bacillus akibai</name>
    <dbReference type="NCBI Taxonomy" id="1236973"/>
    <lineage>
        <taxon>Bacteria</taxon>
        <taxon>Bacillati</taxon>
        <taxon>Bacillota</taxon>
        <taxon>Bacilli</taxon>
        <taxon>Bacillales</taxon>
        <taxon>Bacillaceae</taxon>
        <taxon>Halalkalibacter</taxon>
    </lineage>
</organism>
<evidence type="ECO:0000313" key="3">
    <source>
        <dbReference type="EMBL" id="GAE36999.1"/>
    </source>
</evidence>
<dbReference type="PANTHER" id="PTHR30023:SF0">
    <property type="entry name" value="PENICILLIN-SENSITIVE CARBOXYPEPTIDASE A"/>
    <property type="match status" value="1"/>
</dbReference>
<name>W4R0C4_HALA3</name>
<comment type="similarity">
    <text evidence="1">Belongs to the peptidase S13 family.</text>
</comment>
<keyword evidence="3" id="KW-0645">Protease</keyword>
<dbReference type="PANTHER" id="PTHR30023">
    <property type="entry name" value="D-ALANYL-D-ALANINE CARBOXYPEPTIDASE"/>
    <property type="match status" value="1"/>
</dbReference>
<keyword evidence="2" id="KW-0378">Hydrolase</keyword>
<dbReference type="PRINTS" id="PR00922">
    <property type="entry name" value="DADACBPTASE3"/>
</dbReference>
<dbReference type="Gene3D" id="3.50.80.20">
    <property type="entry name" value="D-Ala-D-Ala carboxypeptidase C, peptidase S13"/>
    <property type="match status" value="1"/>
</dbReference>
<comment type="caution">
    <text evidence="3">The sequence shown here is derived from an EMBL/GenBank/DDBJ whole genome shotgun (WGS) entry which is preliminary data.</text>
</comment>
<proteinExistence type="inferred from homology"/>
<dbReference type="Proteomes" id="UP000018896">
    <property type="component" value="Unassembled WGS sequence"/>
</dbReference>
<sequence length="406" mass="44842">MKSIPALITFFIVIQMSLIVQAQNFQKIEEIIQTDPILDGAMVGISVRSGTTGEVLYEHASSKRLRPASNMKLFTAAAALSILGEEHTFTTKLYTNGKKRWKVLHGNVYIKGNGDPTLTKADLDQFAVQLKEKGISLISGDLIADDSHFDQVRYPVDIPWSDEEAGYGAQISALTMAPNQNFDTGTIEIEIAPSNKIGQPAVIKTNPVSDYVTILNKATTVKEGDSEDLFITRHHGTNIIEVNGLIPQESQPYQQLIGVWEPTGYVLDVLNHALKEQGITVLGDLRLGKVPDEATELLYHHSMPLSELIIPFMKYSNNAHAETLVKQLGFVESDEGSWDKGLEALTTEIKQWNVDTDKMMIRDGSGISHITSIPASQITQLLYSIQSEPWFASFEQSLPLVVDPHA</sequence>
<evidence type="ECO:0000256" key="1">
    <source>
        <dbReference type="ARBA" id="ARBA00006096"/>
    </source>
</evidence>
<dbReference type="Gene3D" id="3.40.710.10">
    <property type="entry name" value="DD-peptidase/beta-lactamase superfamily"/>
    <property type="match status" value="2"/>
</dbReference>
<dbReference type="eggNOG" id="COG2027">
    <property type="taxonomic scope" value="Bacteria"/>
</dbReference>
<gene>
    <name evidence="3" type="ORF">JCM9157_4240</name>
</gene>
<dbReference type="GO" id="GO:0000270">
    <property type="term" value="P:peptidoglycan metabolic process"/>
    <property type="evidence" value="ECO:0007669"/>
    <property type="project" value="TreeGrafter"/>
</dbReference>
<dbReference type="GO" id="GO:0004185">
    <property type="term" value="F:serine-type carboxypeptidase activity"/>
    <property type="evidence" value="ECO:0007669"/>
    <property type="project" value="InterPro"/>
</dbReference>
<keyword evidence="4" id="KW-1185">Reference proteome</keyword>
<dbReference type="SUPFAM" id="SSF56601">
    <property type="entry name" value="beta-lactamase/transpeptidase-like"/>
    <property type="match status" value="1"/>
</dbReference>
<protein>
    <submittedName>
        <fullName evidence="3">D-alanyl-D-alanine carboxypeptidase</fullName>
    </submittedName>
</protein>
<evidence type="ECO:0000256" key="2">
    <source>
        <dbReference type="ARBA" id="ARBA00022801"/>
    </source>
</evidence>
<dbReference type="EMBL" id="BAUV01000049">
    <property type="protein sequence ID" value="GAE36999.1"/>
    <property type="molecule type" value="Genomic_DNA"/>
</dbReference>
<dbReference type="InterPro" id="IPR012338">
    <property type="entry name" value="Beta-lactam/transpept-like"/>
</dbReference>
<accession>W4R0C4</accession>
<dbReference type="AlphaFoldDB" id="W4R0C4"/>
<dbReference type="STRING" id="1236973.JCM9157_4240"/>